<dbReference type="Proteomes" id="UP000548423">
    <property type="component" value="Unassembled WGS sequence"/>
</dbReference>
<proteinExistence type="predicted"/>
<comment type="caution">
    <text evidence="1">The sequence shown here is derived from an EMBL/GenBank/DDBJ whole genome shotgun (WGS) entry which is preliminary data.</text>
</comment>
<accession>A0A852T8P9</accession>
<evidence type="ECO:0000313" key="1">
    <source>
        <dbReference type="EMBL" id="NYE04601.1"/>
    </source>
</evidence>
<name>A0A852T8P9_9BACI</name>
<organism evidence="1 2">
    <name type="scientific">Neobacillus niacini</name>
    <dbReference type="NCBI Taxonomy" id="86668"/>
    <lineage>
        <taxon>Bacteria</taxon>
        <taxon>Bacillati</taxon>
        <taxon>Bacillota</taxon>
        <taxon>Bacilli</taxon>
        <taxon>Bacillales</taxon>
        <taxon>Bacillaceae</taxon>
        <taxon>Neobacillus</taxon>
    </lineage>
</organism>
<dbReference type="AlphaFoldDB" id="A0A852T8P9"/>
<dbReference type="EMBL" id="JACCBX010000003">
    <property type="protein sequence ID" value="NYE04601.1"/>
    <property type="molecule type" value="Genomic_DNA"/>
</dbReference>
<reference evidence="2" key="2">
    <citation type="submission" date="2020-08" db="EMBL/GenBank/DDBJ databases">
        <title>The Agave Microbiome: Exploring the role of microbial communities in plant adaptations to desert environments.</title>
        <authorList>
            <person name="Partida-Martinez L.P."/>
        </authorList>
    </citation>
    <scope>NUCLEOTIDE SEQUENCE [LARGE SCALE GENOMIC DNA]</scope>
    <source>
        <strain evidence="2">AT2.8</strain>
    </source>
</reference>
<evidence type="ECO:0000313" key="2">
    <source>
        <dbReference type="Proteomes" id="UP000548423"/>
    </source>
</evidence>
<sequence length="130" mass="15507">MKKVKETIISLMAGIDGFSGISYKVHVDFYQNRFTVFEWRNKENLHPITNFERKSIGSMEDFKKDIYLMKIWEWEPSYRKEEGIILDGKYWSIKLNTKGKIFESEGMECFPPDWKRFCTAVEKLTGTPFR</sequence>
<protein>
    <submittedName>
        <fullName evidence="1">Uncharacterized protein</fullName>
    </submittedName>
</protein>
<reference evidence="2" key="1">
    <citation type="submission" date="2020-07" db="EMBL/GenBank/DDBJ databases">
        <authorList>
            <person name="Partida-Martinez L."/>
            <person name="Huntemann M."/>
            <person name="Clum A."/>
            <person name="Wang J."/>
            <person name="Palaniappan K."/>
            <person name="Ritter S."/>
            <person name="Chen I.-M."/>
            <person name="Stamatis D."/>
            <person name="Reddy T."/>
            <person name="O'Malley R."/>
            <person name="Daum C."/>
            <person name="Shapiro N."/>
            <person name="Ivanova N."/>
            <person name="Kyrpides N."/>
            <person name="Woyke T."/>
        </authorList>
    </citation>
    <scope>NUCLEOTIDE SEQUENCE [LARGE SCALE GENOMIC DNA]</scope>
    <source>
        <strain evidence="2">AT2.8</strain>
    </source>
</reference>
<gene>
    <name evidence="1" type="ORF">F4694_001350</name>
</gene>